<keyword evidence="1 2" id="KW-0728">SH3 domain</keyword>
<accession>A0A1E3PTX1</accession>
<dbReference type="Gene3D" id="2.30.30.40">
    <property type="entry name" value="SH3 Domains"/>
    <property type="match status" value="1"/>
</dbReference>
<gene>
    <name evidence="4" type="ORF">NADFUDRAFT_81363</name>
</gene>
<sequence length="297" mass="33607">MRDMVKEILDILPYSGNLHQSWFGTESQNFEATIDHDEWESSYRFLDSVYDVENEDIDGPDSEQVPGESDLYKDMKLLSKDAKKEVRLLPDPISLPTVSKSELESKALPSIPSPLRTQKSKNLEDSKDLVPLSRPITRQLSTYSLNIIMESLSSSTTFNFEDNENNKNSELALADTTMETKVEGQRRSIFESLFDSPTDKKLPQIPQSDPDYSISVPPWELPNYPALTEQMSSLYVVSYSYVPKLPDEILIARGEVVSILKEYDDGWCLVKLILKSTSQGDLIENNTDEEGMCPKGC</sequence>
<organism evidence="4 5">
    <name type="scientific">Nadsonia fulvescens var. elongata DSM 6958</name>
    <dbReference type="NCBI Taxonomy" id="857566"/>
    <lineage>
        <taxon>Eukaryota</taxon>
        <taxon>Fungi</taxon>
        <taxon>Dikarya</taxon>
        <taxon>Ascomycota</taxon>
        <taxon>Saccharomycotina</taxon>
        <taxon>Dipodascomycetes</taxon>
        <taxon>Dipodascales</taxon>
        <taxon>Dipodascales incertae sedis</taxon>
        <taxon>Nadsonia</taxon>
    </lineage>
</organism>
<dbReference type="InterPro" id="IPR001452">
    <property type="entry name" value="SH3_domain"/>
</dbReference>
<dbReference type="Proteomes" id="UP000095009">
    <property type="component" value="Unassembled WGS sequence"/>
</dbReference>
<keyword evidence="5" id="KW-1185">Reference proteome</keyword>
<dbReference type="Pfam" id="PF14604">
    <property type="entry name" value="SH3_9"/>
    <property type="match status" value="1"/>
</dbReference>
<dbReference type="OrthoDB" id="5340910at2759"/>
<evidence type="ECO:0000256" key="2">
    <source>
        <dbReference type="PROSITE-ProRule" id="PRU00192"/>
    </source>
</evidence>
<dbReference type="STRING" id="857566.A0A1E3PTX1"/>
<name>A0A1E3PTX1_9ASCO</name>
<feature type="non-terminal residue" evidence="4">
    <location>
        <position position="297"/>
    </location>
</feature>
<dbReference type="SUPFAM" id="SSF50044">
    <property type="entry name" value="SH3-domain"/>
    <property type="match status" value="1"/>
</dbReference>
<evidence type="ECO:0000259" key="3">
    <source>
        <dbReference type="PROSITE" id="PS50002"/>
    </source>
</evidence>
<reference evidence="4 5" key="1">
    <citation type="journal article" date="2016" name="Proc. Natl. Acad. Sci. U.S.A.">
        <title>Comparative genomics of biotechnologically important yeasts.</title>
        <authorList>
            <person name="Riley R."/>
            <person name="Haridas S."/>
            <person name="Wolfe K.H."/>
            <person name="Lopes M.R."/>
            <person name="Hittinger C.T."/>
            <person name="Goeker M."/>
            <person name="Salamov A.A."/>
            <person name="Wisecaver J.H."/>
            <person name="Long T.M."/>
            <person name="Calvey C.H."/>
            <person name="Aerts A.L."/>
            <person name="Barry K.W."/>
            <person name="Choi C."/>
            <person name="Clum A."/>
            <person name="Coughlan A.Y."/>
            <person name="Deshpande S."/>
            <person name="Douglass A.P."/>
            <person name="Hanson S.J."/>
            <person name="Klenk H.-P."/>
            <person name="LaButti K.M."/>
            <person name="Lapidus A."/>
            <person name="Lindquist E.A."/>
            <person name="Lipzen A.M."/>
            <person name="Meier-Kolthoff J.P."/>
            <person name="Ohm R.A."/>
            <person name="Otillar R.P."/>
            <person name="Pangilinan J.L."/>
            <person name="Peng Y."/>
            <person name="Rokas A."/>
            <person name="Rosa C.A."/>
            <person name="Scheuner C."/>
            <person name="Sibirny A.A."/>
            <person name="Slot J.C."/>
            <person name="Stielow J.B."/>
            <person name="Sun H."/>
            <person name="Kurtzman C.P."/>
            <person name="Blackwell M."/>
            <person name="Grigoriev I.V."/>
            <person name="Jeffries T.W."/>
        </authorList>
    </citation>
    <scope>NUCLEOTIDE SEQUENCE [LARGE SCALE GENOMIC DNA]</scope>
    <source>
        <strain evidence="4 5">DSM 6958</strain>
    </source>
</reference>
<dbReference type="EMBL" id="KV454406">
    <property type="protein sequence ID" value="ODQ68382.1"/>
    <property type="molecule type" value="Genomic_DNA"/>
</dbReference>
<dbReference type="AlphaFoldDB" id="A0A1E3PTX1"/>
<protein>
    <recommendedName>
        <fullName evidence="3">SH3 domain-containing protein</fullName>
    </recommendedName>
</protein>
<evidence type="ECO:0000256" key="1">
    <source>
        <dbReference type="ARBA" id="ARBA00022443"/>
    </source>
</evidence>
<evidence type="ECO:0000313" key="5">
    <source>
        <dbReference type="Proteomes" id="UP000095009"/>
    </source>
</evidence>
<evidence type="ECO:0000313" key="4">
    <source>
        <dbReference type="EMBL" id="ODQ68382.1"/>
    </source>
</evidence>
<dbReference type="PROSITE" id="PS50002">
    <property type="entry name" value="SH3"/>
    <property type="match status" value="1"/>
</dbReference>
<proteinExistence type="predicted"/>
<dbReference type="InterPro" id="IPR036028">
    <property type="entry name" value="SH3-like_dom_sf"/>
</dbReference>
<feature type="domain" description="SH3" evidence="3">
    <location>
        <begin position="230"/>
        <end position="297"/>
    </location>
</feature>